<feature type="signal peptide" evidence="2">
    <location>
        <begin position="1"/>
        <end position="18"/>
    </location>
</feature>
<dbReference type="Proteomes" id="UP001302676">
    <property type="component" value="Unassembled WGS sequence"/>
</dbReference>
<accession>A0AAN6UZ65</accession>
<keyword evidence="2" id="KW-0732">Signal</keyword>
<feature type="region of interest" description="Disordered" evidence="1">
    <location>
        <begin position="36"/>
        <end position="74"/>
    </location>
</feature>
<evidence type="ECO:0000256" key="1">
    <source>
        <dbReference type="SAM" id="MobiDB-lite"/>
    </source>
</evidence>
<gene>
    <name evidence="3" type="ORF">C8A04DRAFT_30514</name>
</gene>
<dbReference type="RefSeq" id="XP_062635194.1">
    <property type="nucleotide sequence ID" value="XM_062781406.1"/>
</dbReference>
<reference evidence="3" key="2">
    <citation type="submission" date="2023-05" db="EMBL/GenBank/DDBJ databases">
        <authorList>
            <consortium name="Lawrence Berkeley National Laboratory"/>
            <person name="Steindorff A."/>
            <person name="Hensen N."/>
            <person name="Bonometti L."/>
            <person name="Westerberg I."/>
            <person name="Brannstrom I.O."/>
            <person name="Guillou S."/>
            <person name="Cros-Aarteil S."/>
            <person name="Calhoun S."/>
            <person name="Haridas S."/>
            <person name="Kuo A."/>
            <person name="Mondo S."/>
            <person name="Pangilinan J."/>
            <person name="Riley R."/>
            <person name="Labutti K."/>
            <person name="Andreopoulos B."/>
            <person name="Lipzen A."/>
            <person name="Chen C."/>
            <person name="Yanf M."/>
            <person name="Daum C."/>
            <person name="Ng V."/>
            <person name="Clum A."/>
            <person name="Ohm R."/>
            <person name="Martin F."/>
            <person name="Silar P."/>
            <person name="Natvig D."/>
            <person name="Lalanne C."/>
            <person name="Gautier V."/>
            <person name="Ament-Velasquez S.L."/>
            <person name="Kruys A."/>
            <person name="Hutchinson M.I."/>
            <person name="Powell A.J."/>
            <person name="Barry K."/>
            <person name="Miller A.N."/>
            <person name="Grigoriev I.V."/>
            <person name="Debuchy R."/>
            <person name="Gladieux P."/>
            <person name="Thoren M.H."/>
            <person name="Johannesson H."/>
        </authorList>
    </citation>
    <scope>NUCLEOTIDE SEQUENCE</scope>
    <source>
        <strain evidence="3">CBS 141.50</strain>
    </source>
</reference>
<feature type="compositionally biased region" description="Low complexity" evidence="1">
    <location>
        <begin position="118"/>
        <end position="129"/>
    </location>
</feature>
<keyword evidence="4" id="KW-1185">Reference proteome</keyword>
<evidence type="ECO:0000313" key="3">
    <source>
        <dbReference type="EMBL" id="KAK4141823.1"/>
    </source>
</evidence>
<dbReference type="EMBL" id="MU853605">
    <property type="protein sequence ID" value="KAK4141823.1"/>
    <property type="molecule type" value="Genomic_DNA"/>
</dbReference>
<feature type="chain" id="PRO_5042818438" evidence="2">
    <location>
        <begin position="19"/>
        <end position="269"/>
    </location>
</feature>
<evidence type="ECO:0000313" key="4">
    <source>
        <dbReference type="Proteomes" id="UP001302676"/>
    </source>
</evidence>
<protein>
    <submittedName>
        <fullName evidence="3">Uncharacterized protein</fullName>
    </submittedName>
</protein>
<organism evidence="3 4">
    <name type="scientific">Dichotomopilus funicola</name>
    <dbReference type="NCBI Taxonomy" id="1934379"/>
    <lineage>
        <taxon>Eukaryota</taxon>
        <taxon>Fungi</taxon>
        <taxon>Dikarya</taxon>
        <taxon>Ascomycota</taxon>
        <taxon>Pezizomycotina</taxon>
        <taxon>Sordariomycetes</taxon>
        <taxon>Sordariomycetidae</taxon>
        <taxon>Sordariales</taxon>
        <taxon>Chaetomiaceae</taxon>
        <taxon>Dichotomopilus</taxon>
    </lineage>
</organism>
<name>A0AAN6UZ65_9PEZI</name>
<evidence type="ECO:0000256" key="2">
    <source>
        <dbReference type="SAM" id="SignalP"/>
    </source>
</evidence>
<feature type="compositionally biased region" description="Polar residues" evidence="1">
    <location>
        <begin position="48"/>
        <end position="58"/>
    </location>
</feature>
<proteinExistence type="predicted"/>
<feature type="region of interest" description="Disordered" evidence="1">
    <location>
        <begin position="116"/>
        <end position="159"/>
    </location>
</feature>
<reference evidence="3" key="1">
    <citation type="journal article" date="2023" name="Mol. Phylogenet. Evol.">
        <title>Genome-scale phylogeny and comparative genomics of the fungal order Sordariales.</title>
        <authorList>
            <person name="Hensen N."/>
            <person name="Bonometti L."/>
            <person name="Westerberg I."/>
            <person name="Brannstrom I.O."/>
            <person name="Guillou S."/>
            <person name="Cros-Aarteil S."/>
            <person name="Calhoun S."/>
            <person name="Haridas S."/>
            <person name="Kuo A."/>
            <person name="Mondo S."/>
            <person name="Pangilinan J."/>
            <person name="Riley R."/>
            <person name="LaButti K."/>
            <person name="Andreopoulos B."/>
            <person name="Lipzen A."/>
            <person name="Chen C."/>
            <person name="Yan M."/>
            <person name="Daum C."/>
            <person name="Ng V."/>
            <person name="Clum A."/>
            <person name="Steindorff A."/>
            <person name="Ohm R.A."/>
            <person name="Martin F."/>
            <person name="Silar P."/>
            <person name="Natvig D.O."/>
            <person name="Lalanne C."/>
            <person name="Gautier V."/>
            <person name="Ament-Velasquez S.L."/>
            <person name="Kruys A."/>
            <person name="Hutchinson M.I."/>
            <person name="Powell A.J."/>
            <person name="Barry K."/>
            <person name="Miller A.N."/>
            <person name="Grigoriev I.V."/>
            <person name="Debuchy R."/>
            <person name="Gladieux P."/>
            <person name="Hiltunen Thoren M."/>
            <person name="Johannesson H."/>
        </authorList>
    </citation>
    <scope>NUCLEOTIDE SEQUENCE</scope>
    <source>
        <strain evidence="3">CBS 141.50</strain>
    </source>
</reference>
<dbReference type="AlphaFoldDB" id="A0AAN6UZ65"/>
<feature type="compositionally biased region" description="Acidic residues" evidence="1">
    <location>
        <begin position="59"/>
        <end position="70"/>
    </location>
</feature>
<comment type="caution">
    <text evidence="3">The sequence shown here is derived from an EMBL/GenBank/DDBJ whole genome shotgun (WGS) entry which is preliminary data.</text>
</comment>
<sequence>MHATILTVAFLLGLRAHAAPTPLTDAVTSSTSITIGDNLDTTAEPLDTPTTIIPSTLDESSDETPDETPENDERSVYITIGDTVNRVASESSPSDADNANLQRLLELLTEHLARVKQSADSATSSNESSGFQRVPTSKALAHEDHGHEEEEEDKNGRPANAVIINKADMFPEGDKHEQQQEHQQPKGEQHHEEASDFKDYQRQGQFKPQNQGGEGQEAVGFTIFCKGISVCNPVTIINGKGGRKLKIDKLEKFGRKSKGKLGEKFKKPF</sequence>
<feature type="region of interest" description="Disordered" evidence="1">
    <location>
        <begin position="173"/>
        <end position="197"/>
    </location>
</feature>
<dbReference type="GeneID" id="87818019"/>